<comment type="function">
    <text evidence="4">Functions in the N-end rule pathway of protein degradation where it conjugates Leu from its aminoacyl-tRNA to the N-termini of proteins containing an N-terminal aspartate or glutamate.</text>
</comment>
<dbReference type="NCBIfam" id="NF002344">
    <property type="entry name" value="PRK01305.2-1"/>
    <property type="match status" value="1"/>
</dbReference>
<dbReference type="PANTHER" id="PTHR21367">
    <property type="entry name" value="ARGININE-TRNA-PROTEIN TRANSFERASE 1"/>
    <property type="match status" value="1"/>
</dbReference>
<dbReference type="InterPro" id="IPR017138">
    <property type="entry name" value="Asp_Glu_LeuTrfase"/>
</dbReference>
<keyword evidence="3 4" id="KW-0012">Acyltransferase</keyword>
<dbReference type="EC" id="2.3.2.29" evidence="4"/>
<evidence type="ECO:0000313" key="7">
    <source>
        <dbReference type="EMBL" id="ARJ56842.1"/>
    </source>
</evidence>
<evidence type="ECO:0000259" key="5">
    <source>
        <dbReference type="Pfam" id="PF04376"/>
    </source>
</evidence>
<comment type="subcellular location">
    <subcellularLocation>
        <location evidence="4">Cytoplasm</location>
    </subcellularLocation>
</comment>
<dbReference type="PIRSF" id="PIRSF037208">
    <property type="entry name" value="ATE_pro_prd"/>
    <property type="match status" value="1"/>
</dbReference>
<gene>
    <name evidence="7" type="primary">ate</name>
    <name evidence="4" type="synonym">bpt</name>
    <name evidence="7" type="ORF">CCUN_1250</name>
</gene>
<dbReference type="AlphaFoldDB" id="A0A1W6BXN4"/>
<evidence type="ECO:0000256" key="1">
    <source>
        <dbReference type="ARBA" id="ARBA00022490"/>
    </source>
</evidence>
<dbReference type="eggNOG" id="COG2935">
    <property type="taxonomic scope" value="Bacteria"/>
</dbReference>
<dbReference type="GO" id="GO:0004057">
    <property type="term" value="F:arginyl-tRNA--protein transferase activity"/>
    <property type="evidence" value="ECO:0007669"/>
    <property type="project" value="InterPro"/>
</dbReference>
<dbReference type="RefSeq" id="WP_027305401.1">
    <property type="nucleotide sequence ID" value="NZ_CP020867.1"/>
</dbReference>
<evidence type="ECO:0000259" key="6">
    <source>
        <dbReference type="Pfam" id="PF04377"/>
    </source>
</evidence>
<dbReference type="OrthoDB" id="9782022at2"/>
<dbReference type="InterPro" id="IPR016181">
    <property type="entry name" value="Acyl_CoA_acyltransferase"/>
</dbReference>
<proteinExistence type="inferred from homology"/>
<protein>
    <recommendedName>
        <fullName evidence="4">Aspartate/glutamate leucyltransferase</fullName>
        <ecNumber evidence="4">2.3.2.29</ecNumber>
    </recommendedName>
</protein>
<organism evidence="7 8">
    <name type="scientific">Campylobacter cuniculorum DSM 23162 = LMG 24588</name>
    <dbReference type="NCBI Taxonomy" id="1121267"/>
    <lineage>
        <taxon>Bacteria</taxon>
        <taxon>Pseudomonadati</taxon>
        <taxon>Campylobacterota</taxon>
        <taxon>Epsilonproteobacteria</taxon>
        <taxon>Campylobacterales</taxon>
        <taxon>Campylobacteraceae</taxon>
        <taxon>Campylobacter</taxon>
    </lineage>
</organism>
<dbReference type="GO" id="GO:0005737">
    <property type="term" value="C:cytoplasm"/>
    <property type="evidence" value="ECO:0007669"/>
    <property type="project" value="UniProtKB-SubCell"/>
</dbReference>
<dbReference type="HAMAP" id="MF_00689">
    <property type="entry name" value="Bpt"/>
    <property type="match status" value="1"/>
</dbReference>
<comment type="catalytic activity">
    <reaction evidence="4">
        <text>N-terminal L-glutamyl-[protein] + L-leucyl-tRNA(Leu) = N-terminal L-leucyl-L-glutamyl-[protein] + tRNA(Leu) + H(+)</text>
        <dbReference type="Rhea" id="RHEA:50412"/>
        <dbReference type="Rhea" id="RHEA-COMP:9613"/>
        <dbReference type="Rhea" id="RHEA-COMP:9622"/>
        <dbReference type="Rhea" id="RHEA-COMP:12664"/>
        <dbReference type="Rhea" id="RHEA-COMP:12668"/>
        <dbReference type="ChEBI" id="CHEBI:15378"/>
        <dbReference type="ChEBI" id="CHEBI:64721"/>
        <dbReference type="ChEBI" id="CHEBI:78442"/>
        <dbReference type="ChEBI" id="CHEBI:78494"/>
        <dbReference type="ChEBI" id="CHEBI:133041"/>
        <dbReference type="EC" id="2.3.2.29"/>
    </reaction>
</comment>
<dbReference type="InterPro" id="IPR030700">
    <property type="entry name" value="N-end_Aminoacyl_Trfase"/>
</dbReference>
<comment type="catalytic activity">
    <reaction evidence="4">
        <text>N-terminal L-aspartyl-[protein] + L-leucyl-tRNA(Leu) = N-terminal L-leucyl-L-aspartyl-[protein] + tRNA(Leu) + H(+)</text>
        <dbReference type="Rhea" id="RHEA:50420"/>
        <dbReference type="Rhea" id="RHEA-COMP:9613"/>
        <dbReference type="Rhea" id="RHEA-COMP:9622"/>
        <dbReference type="Rhea" id="RHEA-COMP:12669"/>
        <dbReference type="Rhea" id="RHEA-COMP:12674"/>
        <dbReference type="ChEBI" id="CHEBI:15378"/>
        <dbReference type="ChEBI" id="CHEBI:64720"/>
        <dbReference type="ChEBI" id="CHEBI:78442"/>
        <dbReference type="ChEBI" id="CHEBI:78494"/>
        <dbReference type="ChEBI" id="CHEBI:133042"/>
        <dbReference type="EC" id="2.3.2.29"/>
    </reaction>
</comment>
<dbReference type="InterPro" id="IPR007472">
    <property type="entry name" value="N-end_Aminoacyl_Trfase_C"/>
</dbReference>
<comment type="similarity">
    <text evidence="4">Belongs to the R-transferase family. Bpt subfamily.</text>
</comment>
<feature type="domain" description="N-end aminoacyl transferase N-terminal" evidence="5">
    <location>
        <begin position="12"/>
        <end position="80"/>
    </location>
</feature>
<evidence type="ECO:0000256" key="4">
    <source>
        <dbReference type="HAMAP-Rule" id="MF_00689"/>
    </source>
</evidence>
<dbReference type="NCBIfam" id="NF002346">
    <property type="entry name" value="PRK01305.2-3"/>
    <property type="match status" value="1"/>
</dbReference>
<sequence length="250" mass="29660">MQEIGFCTLEDACPYLENKLTRVEYKYIENCSQKLNWELICRGWRRFGKYFSRPICDGCNECLSLRILAKEYEFSKSERRVLNKNQNTKVVLRKPALNNEHLFLYDKYHRFMEEKRGWKKYDVNFKQYYNLYIDGALDFGYELDFYIGEKLVCVDLIDILEDGISSIYCFYDPDFSHLSLGKFSLLSEIQIAKSENLKYIYLGYFVKKCQSLSYKADYTPNEKLKDTSLPNECASLWEKSNASCSDLRND</sequence>
<dbReference type="Proteomes" id="UP000192902">
    <property type="component" value="Chromosome"/>
</dbReference>
<name>A0A1W6BXN4_9BACT</name>
<dbReference type="Pfam" id="PF04376">
    <property type="entry name" value="ATE_N"/>
    <property type="match status" value="1"/>
</dbReference>
<keyword evidence="2 4" id="KW-0808">Transferase</keyword>
<evidence type="ECO:0000256" key="2">
    <source>
        <dbReference type="ARBA" id="ARBA00022679"/>
    </source>
</evidence>
<evidence type="ECO:0000313" key="8">
    <source>
        <dbReference type="Proteomes" id="UP000192902"/>
    </source>
</evidence>
<dbReference type="Pfam" id="PF04377">
    <property type="entry name" value="ATE_C"/>
    <property type="match status" value="1"/>
</dbReference>
<dbReference type="STRING" id="1121267.CCUN_1250"/>
<dbReference type="KEGG" id="ccun:CCUN_1250"/>
<reference evidence="7 8" key="1">
    <citation type="submission" date="2017-04" db="EMBL/GenBank/DDBJ databases">
        <title>Complete genome sequence of the Campylobacter cuniculorum type strain LMG24588.</title>
        <authorList>
            <person name="Miller W.G."/>
            <person name="Yee E."/>
            <person name="Revez J."/>
            <person name="Bono J.L."/>
            <person name="Rossi M."/>
        </authorList>
    </citation>
    <scope>NUCLEOTIDE SEQUENCE [LARGE SCALE GENOMIC DNA]</scope>
    <source>
        <strain evidence="7 8">LMG 24588</strain>
    </source>
</reference>
<feature type="domain" description="N-end rule aminoacyl transferase C-terminal" evidence="6">
    <location>
        <begin position="100"/>
        <end position="224"/>
    </location>
</feature>
<keyword evidence="1 4" id="KW-0963">Cytoplasm</keyword>
<dbReference type="InterPro" id="IPR007471">
    <property type="entry name" value="N-end_Aminoacyl_Trfase_N"/>
</dbReference>
<dbReference type="GO" id="GO:0071596">
    <property type="term" value="P:ubiquitin-dependent protein catabolic process via the N-end rule pathway"/>
    <property type="evidence" value="ECO:0007669"/>
    <property type="project" value="InterPro"/>
</dbReference>
<dbReference type="PANTHER" id="PTHR21367:SF1">
    <property type="entry name" value="ARGINYL-TRNA--PROTEIN TRANSFERASE 1"/>
    <property type="match status" value="1"/>
</dbReference>
<accession>A0A1W6BXN4</accession>
<dbReference type="EMBL" id="CP020867">
    <property type="protein sequence ID" value="ARJ56842.1"/>
    <property type="molecule type" value="Genomic_DNA"/>
</dbReference>
<dbReference type="GO" id="GO:0008914">
    <property type="term" value="F:leucyl-tRNA--protein transferase activity"/>
    <property type="evidence" value="ECO:0007669"/>
    <property type="project" value="UniProtKB-UniRule"/>
</dbReference>
<dbReference type="SUPFAM" id="SSF55729">
    <property type="entry name" value="Acyl-CoA N-acyltransferases (Nat)"/>
    <property type="match status" value="1"/>
</dbReference>
<evidence type="ECO:0000256" key="3">
    <source>
        <dbReference type="ARBA" id="ARBA00023315"/>
    </source>
</evidence>